<dbReference type="FunFam" id="3.40.630.30:FF:000064">
    <property type="entry name" value="GNAT family acetyltransferase"/>
    <property type="match status" value="1"/>
</dbReference>
<dbReference type="GO" id="GO:0008080">
    <property type="term" value="F:N-acetyltransferase activity"/>
    <property type="evidence" value="ECO:0007669"/>
    <property type="project" value="UniProtKB-ARBA"/>
</dbReference>
<name>A0A165SUU0_9AGAM</name>
<dbReference type="InterPro" id="IPR000182">
    <property type="entry name" value="GNAT_dom"/>
</dbReference>
<evidence type="ECO:0000256" key="3">
    <source>
        <dbReference type="ARBA" id="ARBA00023315"/>
    </source>
</evidence>
<dbReference type="AlphaFoldDB" id="A0A165SUU0"/>
<evidence type="ECO:0000259" key="4">
    <source>
        <dbReference type="PROSITE" id="PS51186"/>
    </source>
</evidence>
<dbReference type="InterPro" id="IPR016181">
    <property type="entry name" value="Acyl_CoA_acyltransferase"/>
</dbReference>
<sequence>MPSTPFHIRPAEEKDIDIILKLIKDLATYEKEPESAKATPELLRENLFERKYAHTLLAFTGSATSPGEPMGMALYFFNFSTWTGKPGIYLEDLFVKPEYRGSGVGKALFGELGLIAEEKQCGRIDWVVLTWNQPSIDFYERKLGAKAMKEWMGMRLEGDGIQNLKSLALKRE</sequence>
<dbReference type="Pfam" id="PF00583">
    <property type="entry name" value="Acetyltransf_1"/>
    <property type="match status" value="1"/>
</dbReference>
<evidence type="ECO:0000313" key="5">
    <source>
        <dbReference type="EMBL" id="KZT25710.1"/>
    </source>
</evidence>
<dbReference type="InParanoid" id="A0A165SUU0"/>
<dbReference type="OrthoDB" id="7305308at2759"/>
<dbReference type="Proteomes" id="UP000076761">
    <property type="component" value="Unassembled WGS sequence"/>
</dbReference>
<proteinExistence type="inferred from homology"/>
<keyword evidence="6" id="KW-1185">Reference proteome</keyword>
<evidence type="ECO:0000256" key="1">
    <source>
        <dbReference type="ARBA" id="ARBA00008694"/>
    </source>
</evidence>
<gene>
    <name evidence="5" type="ORF">NEOLEDRAFT_1133227</name>
</gene>
<protein>
    <submittedName>
        <fullName evidence="5">Acyl-CoA N-acyltransferase</fullName>
    </submittedName>
</protein>
<accession>A0A165SUU0</accession>
<dbReference type="InterPro" id="IPR051016">
    <property type="entry name" value="Diverse_Substrate_AcTransf"/>
</dbReference>
<dbReference type="PANTHER" id="PTHR10545">
    <property type="entry name" value="DIAMINE N-ACETYLTRANSFERASE"/>
    <property type="match status" value="1"/>
</dbReference>
<organism evidence="5 6">
    <name type="scientific">Neolentinus lepideus HHB14362 ss-1</name>
    <dbReference type="NCBI Taxonomy" id="1314782"/>
    <lineage>
        <taxon>Eukaryota</taxon>
        <taxon>Fungi</taxon>
        <taxon>Dikarya</taxon>
        <taxon>Basidiomycota</taxon>
        <taxon>Agaricomycotina</taxon>
        <taxon>Agaricomycetes</taxon>
        <taxon>Gloeophyllales</taxon>
        <taxon>Gloeophyllaceae</taxon>
        <taxon>Neolentinus</taxon>
    </lineage>
</organism>
<dbReference type="CDD" id="cd04301">
    <property type="entry name" value="NAT_SF"/>
    <property type="match status" value="1"/>
</dbReference>
<keyword evidence="2 5" id="KW-0808">Transferase</keyword>
<comment type="similarity">
    <text evidence="1">Belongs to the acetyltransferase family.</text>
</comment>
<dbReference type="PANTHER" id="PTHR10545:SF29">
    <property type="entry name" value="GH14572P-RELATED"/>
    <property type="match status" value="1"/>
</dbReference>
<dbReference type="STRING" id="1314782.A0A165SUU0"/>
<keyword evidence="3 5" id="KW-0012">Acyltransferase</keyword>
<dbReference type="Gene3D" id="3.40.630.30">
    <property type="match status" value="1"/>
</dbReference>
<evidence type="ECO:0000256" key="2">
    <source>
        <dbReference type="ARBA" id="ARBA00022679"/>
    </source>
</evidence>
<evidence type="ECO:0000313" key="6">
    <source>
        <dbReference type="Proteomes" id="UP000076761"/>
    </source>
</evidence>
<dbReference type="SUPFAM" id="SSF55729">
    <property type="entry name" value="Acyl-CoA N-acyltransferases (Nat)"/>
    <property type="match status" value="1"/>
</dbReference>
<feature type="domain" description="N-acetyltransferase" evidence="4">
    <location>
        <begin position="6"/>
        <end position="168"/>
    </location>
</feature>
<dbReference type="FunCoup" id="A0A165SUU0">
    <property type="interactions" value="70"/>
</dbReference>
<dbReference type="PROSITE" id="PS51186">
    <property type="entry name" value="GNAT"/>
    <property type="match status" value="1"/>
</dbReference>
<reference evidence="5 6" key="1">
    <citation type="journal article" date="2016" name="Mol. Biol. Evol.">
        <title>Comparative Genomics of Early-Diverging Mushroom-Forming Fungi Provides Insights into the Origins of Lignocellulose Decay Capabilities.</title>
        <authorList>
            <person name="Nagy L.G."/>
            <person name="Riley R."/>
            <person name="Tritt A."/>
            <person name="Adam C."/>
            <person name="Daum C."/>
            <person name="Floudas D."/>
            <person name="Sun H."/>
            <person name="Yadav J.S."/>
            <person name="Pangilinan J."/>
            <person name="Larsson K.H."/>
            <person name="Matsuura K."/>
            <person name="Barry K."/>
            <person name="Labutti K."/>
            <person name="Kuo R."/>
            <person name="Ohm R.A."/>
            <person name="Bhattacharya S.S."/>
            <person name="Shirouzu T."/>
            <person name="Yoshinaga Y."/>
            <person name="Martin F.M."/>
            <person name="Grigoriev I.V."/>
            <person name="Hibbett D.S."/>
        </authorList>
    </citation>
    <scope>NUCLEOTIDE SEQUENCE [LARGE SCALE GENOMIC DNA]</scope>
    <source>
        <strain evidence="5 6">HHB14362 ss-1</strain>
    </source>
</reference>
<dbReference type="EMBL" id="KV425570">
    <property type="protein sequence ID" value="KZT25710.1"/>
    <property type="molecule type" value="Genomic_DNA"/>
</dbReference>